<feature type="transmembrane region" description="Helical" evidence="1">
    <location>
        <begin position="227"/>
        <end position="249"/>
    </location>
</feature>
<accession>A0ABW0U5G7</accession>
<feature type="transmembrane region" description="Helical" evidence="1">
    <location>
        <begin position="179"/>
        <end position="197"/>
    </location>
</feature>
<comment type="caution">
    <text evidence="2">The sequence shown here is derived from an EMBL/GenBank/DDBJ whole genome shotgun (WGS) entry which is preliminary data.</text>
</comment>
<dbReference type="PANTHER" id="PTHR37305:SF1">
    <property type="entry name" value="MEMBRANE PROTEIN"/>
    <property type="match status" value="1"/>
</dbReference>
<feature type="transmembrane region" description="Helical" evidence="1">
    <location>
        <begin position="154"/>
        <end position="172"/>
    </location>
</feature>
<dbReference type="EMBL" id="JBHSPF010000017">
    <property type="protein sequence ID" value="MFC5628019.1"/>
    <property type="molecule type" value="Genomic_DNA"/>
</dbReference>
<evidence type="ECO:0000313" key="2">
    <source>
        <dbReference type="EMBL" id="MFC5628019.1"/>
    </source>
</evidence>
<evidence type="ECO:0000256" key="1">
    <source>
        <dbReference type="SAM" id="Phobius"/>
    </source>
</evidence>
<dbReference type="PANTHER" id="PTHR37305">
    <property type="entry name" value="INTEGRAL MEMBRANE PROTEIN-RELATED"/>
    <property type="match status" value="1"/>
</dbReference>
<keyword evidence="1" id="KW-0812">Transmembrane</keyword>
<keyword evidence="1" id="KW-1133">Transmembrane helix</keyword>
<dbReference type="Pfam" id="PF12730">
    <property type="entry name" value="ABC2_membrane_4"/>
    <property type="match status" value="1"/>
</dbReference>
<protein>
    <submittedName>
        <fullName evidence="2">ABC transporter permease</fullName>
    </submittedName>
</protein>
<evidence type="ECO:0000313" key="3">
    <source>
        <dbReference type="Proteomes" id="UP001596143"/>
    </source>
</evidence>
<name>A0ABW0U5G7_9BACI</name>
<dbReference type="Proteomes" id="UP001596143">
    <property type="component" value="Unassembled WGS sequence"/>
</dbReference>
<sequence length="255" mass="28563">MTNLIKAEMFKLQRNRTFWALIATVAGLSTFLHYLVIIDWWQMHGTVFDRAGLSELDALSTFTVPLFFNLIVSTLAGFFISIEFSNSGVIRNQIISGHKRSHIFIAKLLVFSLGSIIVTVLIPVITAIIIAILFGQGDGLSLTHAMYLGRAYGLFTLQFLAFASIIMLLAIITGDQGKTIILSILFTIAMFAVEKLSKPFFLEMVYENTIFYQFTEVFQLTMTNGEIMKSIIIGVLSCMMISLCGILVFNRKEIK</sequence>
<organism evidence="2 3">
    <name type="scientific">Aliibacillus thermotolerans</name>
    <dbReference type="NCBI Taxonomy" id="1834418"/>
    <lineage>
        <taxon>Bacteria</taxon>
        <taxon>Bacillati</taxon>
        <taxon>Bacillota</taxon>
        <taxon>Bacilli</taxon>
        <taxon>Bacillales</taxon>
        <taxon>Bacillaceae</taxon>
        <taxon>Aliibacillus</taxon>
    </lineage>
</organism>
<feature type="transmembrane region" description="Helical" evidence="1">
    <location>
        <begin position="58"/>
        <end position="82"/>
    </location>
</feature>
<proteinExistence type="predicted"/>
<dbReference type="RefSeq" id="WP_270896677.1">
    <property type="nucleotide sequence ID" value="NZ_JBHSPF010000017.1"/>
</dbReference>
<feature type="transmembrane region" description="Helical" evidence="1">
    <location>
        <begin position="18"/>
        <end position="38"/>
    </location>
</feature>
<keyword evidence="3" id="KW-1185">Reference proteome</keyword>
<keyword evidence="1" id="KW-0472">Membrane</keyword>
<gene>
    <name evidence="2" type="ORF">ACFPTR_03820</name>
</gene>
<feature type="transmembrane region" description="Helical" evidence="1">
    <location>
        <begin position="103"/>
        <end position="134"/>
    </location>
</feature>
<reference evidence="3" key="1">
    <citation type="journal article" date="2019" name="Int. J. Syst. Evol. Microbiol.">
        <title>The Global Catalogue of Microorganisms (GCM) 10K type strain sequencing project: providing services to taxonomists for standard genome sequencing and annotation.</title>
        <authorList>
            <consortium name="The Broad Institute Genomics Platform"/>
            <consortium name="The Broad Institute Genome Sequencing Center for Infectious Disease"/>
            <person name="Wu L."/>
            <person name="Ma J."/>
        </authorList>
    </citation>
    <scope>NUCLEOTIDE SEQUENCE [LARGE SCALE GENOMIC DNA]</scope>
    <source>
        <strain evidence="3">CGMCC 1.15790</strain>
    </source>
</reference>